<keyword evidence="4" id="KW-0547">Nucleotide-binding</keyword>
<proteinExistence type="predicted"/>
<sequence length="167" mass="18526">MQFQQIQSKIQDWDQIRATVETWKANGEKVVFTNGCFDLLHYGHLHYLAEARDLGDRLIIGLNSAASVSRLKGPHRPINDELTRQHQMAALAFVDAVVAFDQDTPFELIKLVVPDVLVKGGDWKPEQIVGSDIVQNAGGKVYSLPYIEGYSTTSIEQKIKSTVTGAS</sequence>
<gene>
    <name evidence="9" type="primary">rfaE2</name>
    <name evidence="9" type="ORF">CRP01_28585</name>
</gene>
<keyword evidence="2 9" id="KW-0808">Transferase</keyword>
<dbReference type="RefSeq" id="WP_099153486.1">
    <property type="nucleotide sequence ID" value="NZ_PDUD01000034.1"/>
</dbReference>
<dbReference type="InterPro" id="IPR014729">
    <property type="entry name" value="Rossmann-like_a/b/a_fold"/>
</dbReference>
<accession>A0A2D0N3G1</accession>
<keyword evidence="3 9" id="KW-0548">Nucleotidyltransferase</keyword>
<dbReference type="EC" id="2.7.7.70" evidence="1"/>
<evidence type="ECO:0000256" key="3">
    <source>
        <dbReference type="ARBA" id="ARBA00022695"/>
    </source>
</evidence>
<reference evidence="9 10" key="1">
    <citation type="submission" date="2017-10" db="EMBL/GenBank/DDBJ databases">
        <title>The draft genome sequence of Lewinella nigricans NBRC 102662.</title>
        <authorList>
            <person name="Wang K."/>
        </authorList>
    </citation>
    <scope>NUCLEOTIDE SEQUENCE [LARGE SCALE GENOMIC DNA]</scope>
    <source>
        <strain evidence="9 10">NBRC 102662</strain>
    </source>
</reference>
<keyword evidence="6" id="KW-0119">Carbohydrate metabolism</keyword>
<dbReference type="PANTHER" id="PTHR43793:SF2">
    <property type="entry name" value="BIFUNCTIONAL PROTEIN HLDE"/>
    <property type="match status" value="1"/>
</dbReference>
<keyword evidence="10" id="KW-1185">Reference proteome</keyword>
<dbReference type="InterPro" id="IPR004821">
    <property type="entry name" value="Cyt_trans-like"/>
</dbReference>
<evidence type="ECO:0000259" key="8">
    <source>
        <dbReference type="Pfam" id="PF01467"/>
    </source>
</evidence>
<organism evidence="9 10">
    <name type="scientific">Flavilitoribacter nigricans (strain ATCC 23147 / DSM 23189 / NBRC 102662 / NCIMB 1420 / SS-2)</name>
    <name type="common">Lewinella nigricans</name>
    <dbReference type="NCBI Taxonomy" id="1122177"/>
    <lineage>
        <taxon>Bacteria</taxon>
        <taxon>Pseudomonadati</taxon>
        <taxon>Bacteroidota</taxon>
        <taxon>Saprospiria</taxon>
        <taxon>Saprospirales</taxon>
        <taxon>Lewinellaceae</taxon>
        <taxon>Flavilitoribacter</taxon>
    </lineage>
</organism>
<dbReference type="GO" id="GO:0005524">
    <property type="term" value="F:ATP binding"/>
    <property type="evidence" value="ECO:0007669"/>
    <property type="project" value="UniProtKB-KW"/>
</dbReference>
<protein>
    <recommendedName>
        <fullName evidence="1">D-glycero-beta-D-manno-heptose 1-phosphate adenylyltransferase</fullName>
        <ecNumber evidence="1">2.7.7.70</ecNumber>
    </recommendedName>
</protein>
<dbReference type="Gene3D" id="3.40.50.620">
    <property type="entry name" value="HUPs"/>
    <property type="match status" value="1"/>
</dbReference>
<evidence type="ECO:0000256" key="1">
    <source>
        <dbReference type="ARBA" id="ARBA00012519"/>
    </source>
</evidence>
<evidence type="ECO:0000313" key="10">
    <source>
        <dbReference type="Proteomes" id="UP000223913"/>
    </source>
</evidence>
<dbReference type="Proteomes" id="UP000223913">
    <property type="component" value="Unassembled WGS sequence"/>
</dbReference>
<evidence type="ECO:0000313" key="9">
    <source>
        <dbReference type="EMBL" id="PHN03044.1"/>
    </source>
</evidence>
<dbReference type="Pfam" id="PF01467">
    <property type="entry name" value="CTP_transf_like"/>
    <property type="match status" value="1"/>
</dbReference>
<comment type="catalytic activity">
    <reaction evidence="7">
        <text>D-glycero-beta-D-manno-heptose 1-phosphate + ATP + H(+) = ADP-D-glycero-beta-D-manno-heptose + diphosphate</text>
        <dbReference type="Rhea" id="RHEA:27465"/>
        <dbReference type="ChEBI" id="CHEBI:15378"/>
        <dbReference type="ChEBI" id="CHEBI:30616"/>
        <dbReference type="ChEBI" id="CHEBI:33019"/>
        <dbReference type="ChEBI" id="CHEBI:59967"/>
        <dbReference type="ChEBI" id="CHEBI:61593"/>
        <dbReference type="EC" id="2.7.7.70"/>
    </reaction>
</comment>
<evidence type="ECO:0000256" key="5">
    <source>
        <dbReference type="ARBA" id="ARBA00022840"/>
    </source>
</evidence>
<dbReference type="EMBL" id="PDUD01000034">
    <property type="protein sequence ID" value="PHN03044.1"/>
    <property type="molecule type" value="Genomic_DNA"/>
</dbReference>
<dbReference type="PANTHER" id="PTHR43793">
    <property type="entry name" value="FAD SYNTHASE"/>
    <property type="match status" value="1"/>
</dbReference>
<dbReference type="NCBIfam" id="TIGR00125">
    <property type="entry name" value="cyt_tran_rel"/>
    <property type="match status" value="1"/>
</dbReference>
<dbReference type="GO" id="GO:0016779">
    <property type="term" value="F:nucleotidyltransferase activity"/>
    <property type="evidence" value="ECO:0007669"/>
    <property type="project" value="UniProtKB-KW"/>
</dbReference>
<name>A0A2D0N3G1_FLAN2</name>
<dbReference type="AlphaFoldDB" id="A0A2D0N3G1"/>
<dbReference type="InterPro" id="IPR011914">
    <property type="entry name" value="RfaE_dom_II"/>
</dbReference>
<keyword evidence="5" id="KW-0067">ATP-binding</keyword>
<dbReference type="NCBIfam" id="TIGR02199">
    <property type="entry name" value="rfaE_dom_II"/>
    <property type="match status" value="1"/>
</dbReference>
<dbReference type="OrthoDB" id="9795543at2"/>
<comment type="caution">
    <text evidence="9">The sequence shown here is derived from an EMBL/GenBank/DDBJ whole genome shotgun (WGS) entry which is preliminary data.</text>
</comment>
<evidence type="ECO:0000256" key="2">
    <source>
        <dbReference type="ARBA" id="ARBA00022679"/>
    </source>
</evidence>
<evidence type="ECO:0000256" key="6">
    <source>
        <dbReference type="ARBA" id="ARBA00023277"/>
    </source>
</evidence>
<dbReference type="GO" id="GO:0005975">
    <property type="term" value="P:carbohydrate metabolic process"/>
    <property type="evidence" value="ECO:0007669"/>
    <property type="project" value="InterPro"/>
</dbReference>
<evidence type="ECO:0000256" key="7">
    <source>
        <dbReference type="ARBA" id="ARBA00047428"/>
    </source>
</evidence>
<dbReference type="InterPro" id="IPR050385">
    <property type="entry name" value="Archaeal_FAD_synthase"/>
</dbReference>
<dbReference type="GO" id="GO:0016773">
    <property type="term" value="F:phosphotransferase activity, alcohol group as acceptor"/>
    <property type="evidence" value="ECO:0007669"/>
    <property type="project" value="InterPro"/>
</dbReference>
<feature type="domain" description="Cytidyltransferase-like" evidence="8">
    <location>
        <begin position="32"/>
        <end position="123"/>
    </location>
</feature>
<dbReference type="SUPFAM" id="SSF52374">
    <property type="entry name" value="Nucleotidylyl transferase"/>
    <property type="match status" value="1"/>
</dbReference>
<evidence type="ECO:0000256" key="4">
    <source>
        <dbReference type="ARBA" id="ARBA00022741"/>
    </source>
</evidence>